<protein>
    <submittedName>
        <fullName evidence="1">Uncharacterized protein</fullName>
    </submittedName>
</protein>
<dbReference type="AlphaFoldDB" id="A0A383DTZ7"/>
<feature type="non-terminal residue" evidence="1">
    <location>
        <position position="234"/>
    </location>
</feature>
<proteinExistence type="predicted"/>
<name>A0A383DTZ7_9ZZZZ</name>
<gene>
    <name evidence="1" type="ORF">METZ01_LOCUS500633</name>
</gene>
<organism evidence="1">
    <name type="scientific">marine metagenome</name>
    <dbReference type="NCBI Taxonomy" id="408172"/>
    <lineage>
        <taxon>unclassified sequences</taxon>
        <taxon>metagenomes</taxon>
        <taxon>ecological metagenomes</taxon>
    </lineage>
</organism>
<reference evidence="1" key="1">
    <citation type="submission" date="2018-05" db="EMBL/GenBank/DDBJ databases">
        <authorList>
            <person name="Lanie J.A."/>
            <person name="Ng W.-L."/>
            <person name="Kazmierczak K.M."/>
            <person name="Andrzejewski T.M."/>
            <person name="Davidsen T.M."/>
            <person name="Wayne K.J."/>
            <person name="Tettelin H."/>
            <person name="Glass J.I."/>
            <person name="Rusch D."/>
            <person name="Podicherti R."/>
            <person name="Tsui H.-C.T."/>
            <person name="Winkler M.E."/>
        </authorList>
    </citation>
    <scope>NUCLEOTIDE SEQUENCE</scope>
</reference>
<evidence type="ECO:0000313" key="1">
    <source>
        <dbReference type="EMBL" id="SVE47779.1"/>
    </source>
</evidence>
<sequence>KASENVMTFSALGEAISLDVDLEMVNACQKALTHGASPALKSWRRRLLFQAAEPLGGAASCVRRLTRFTELPRLVALSRSTAAGRNDAEETRRLVRGLNFLVVGDPDAANGLIVPEPGSLFARKPGSFRHAEPSLVHCTVETRNFRLEVPDTGLVEEILDIDHIEVALELSDDPTVRLVIGPKLYQMIHEGERFKGPVDHGDTEMARLKTFYGRLTEVFDITDGPLRIANPVEG</sequence>
<feature type="non-terminal residue" evidence="1">
    <location>
        <position position="1"/>
    </location>
</feature>
<accession>A0A383DTZ7</accession>
<dbReference type="EMBL" id="UINC01220040">
    <property type="protein sequence ID" value="SVE47779.1"/>
    <property type="molecule type" value="Genomic_DNA"/>
</dbReference>